<organism evidence="3">
    <name type="scientific">Candidatus Moduliflexus flocculans</name>
    <dbReference type="NCBI Taxonomy" id="1499966"/>
    <lineage>
        <taxon>Bacteria</taxon>
        <taxon>Candidatus Moduliflexota</taxon>
        <taxon>Candidatus Moduliflexia</taxon>
        <taxon>Candidatus Moduliflexales</taxon>
        <taxon>Candidatus Moduliflexaceae</taxon>
    </lineage>
</organism>
<name>A0A081BLE2_9BACT</name>
<proteinExistence type="predicted"/>
<dbReference type="AlphaFoldDB" id="A0A081BLE2"/>
<dbReference type="PANTHER" id="PTHR36700">
    <property type="entry name" value="CRISPR SYSTEM CMR SUBUNIT CMR4"/>
    <property type="match status" value="1"/>
</dbReference>
<dbReference type="Pfam" id="PF03787">
    <property type="entry name" value="RAMPs"/>
    <property type="match status" value="1"/>
</dbReference>
<reference evidence="3" key="1">
    <citation type="journal article" date="2015" name="PeerJ">
        <title>First genomic representation of candidate bacterial phylum KSB3 points to enhanced environmental sensing as a trigger of wastewater bulking.</title>
        <authorList>
            <person name="Sekiguchi Y."/>
            <person name="Ohashi A."/>
            <person name="Parks D.H."/>
            <person name="Yamauchi T."/>
            <person name="Tyson G.W."/>
            <person name="Hugenholtz P."/>
        </authorList>
    </citation>
    <scope>NUCLEOTIDE SEQUENCE [LARGE SCALE GENOMIC DNA]</scope>
</reference>
<dbReference type="STRING" id="1499966.U14_02451"/>
<sequence>MYLLQRPLFFWVETPLHAGSGTDLGIVDLPIQREKHTDFPKIEASGVKGCLRDYIEQKLGKSNTHIEIAFGPGDGNDNHAASSLGFSDARLLLFPVKSVKDVFVWITCTQVITRFSDELKLCGFSPNFTIPSANTVSNLQSVCVKTSSDTEGTVVLEEYAFPVKETEPTKKFAEWLQINIAVNMETFWKNKIKTSLVVLSDEDFRDFATMSTEVIARTKIDDLLGTVARGALWYEEYLPTDSILYSLVFAGPVFRKTDAEKGDFQIKQGENIQGRNAPEKEARKVLNFFRENLDSIMQIGGNATVGKGLVRTVFLESEAKKEVAHA</sequence>
<dbReference type="InterPro" id="IPR005537">
    <property type="entry name" value="RAMP_III_fam"/>
</dbReference>
<gene>
    <name evidence="3" type="ORF">U14_02451</name>
</gene>
<evidence type="ECO:0000313" key="3">
    <source>
        <dbReference type="EMBL" id="GAK51208.1"/>
    </source>
</evidence>
<evidence type="ECO:0000256" key="1">
    <source>
        <dbReference type="ARBA" id="ARBA00023118"/>
    </source>
</evidence>
<dbReference type="HOGENOM" id="CLU_047795_0_0_0"/>
<accession>A0A081BLE2</accession>
<keyword evidence="4" id="KW-1185">Reference proteome</keyword>
<dbReference type="Proteomes" id="UP000030700">
    <property type="component" value="Unassembled WGS sequence"/>
</dbReference>
<dbReference type="EMBL" id="DF820457">
    <property type="protein sequence ID" value="GAK51208.1"/>
    <property type="molecule type" value="Genomic_DNA"/>
</dbReference>
<feature type="domain" description="CRISPR type III-associated protein" evidence="2">
    <location>
        <begin position="12"/>
        <end position="311"/>
    </location>
</feature>
<dbReference type="PANTHER" id="PTHR36700:SF1">
    <property type="entry name" value="CRISPR SYSTEM CMR SUBUNIT CMR4"/>
    <property type="match status" value="1"/>
</dbReference>
<dbReference type="GO" id="GO:0051607">
    <property type="term" value="P:defense response to virus"/>
    <property type="evidence" value="ECO:0007669"/>
    <property type="project" value="UniProtKB-KW"/>
</dbReference>
<keyword evidence="1" id="KW-0051">Antiviral defense</keyword>
<dbReference type="InterPro" id="IPR013410">
    <property type="entry name" value="CRISPR-assoc_RAMP_Cmr4"/>
</dbReference>
<evidence type="ECO:0000259" key="2">
    <source>
        <dbReference type="Pfam" id="PF03787"/>
    </source>
</evidence>
<dbReference type="NCBIfam" id="TIGR02580">
    <property type="entry name" value="cas_RAMP_Cmr4"/>
    <property type="match status" value="1"/>
</dbReference>
<protein>
    <submittedName>
        <fullName evidence="3">CRISPR-associated RAMP protein, Cmr4 family</fullName>
    </submittedName>
</protein>
<evidence type="ECO:0000313" key="4">
    <source>
        <dbReference type="Proteomes" id="UP000030700"/>
    </source>
</evidence>